<feature type="compositionally biased region" description="Basic and acidic residues" evidence="1">
    <location>
        <begin position="85"/>
        <end position="100"/>
    </location>
</feature>
<keyword evidence="3" id="KW-1185">Reference proteome</keyword>
<gene>
    <name evidence="2" type="ORF">E2562_006325</name>
</gene>
<feature type="compositionally biased region" description="Basic and acidic residues" evidence="1">
    <location>
        <begin position="17"/>
        <end position="28"/>
    </location>
</feature>
<dbReference type="Proteomes" id="UP000479710">
    <property type="component" value="Unassembled WGS sequence"/>
</dbReference>
<comment type="caution">
    <text evidence="2">The sequence shown here is derived from an EMBL/GenBank/DDBJ whole genome shotgun (WGS) entry which is preliminary data.</text>
</comment>
<protein>
    <submittedName>
        <fullName evidence="2">Uncharacterized protein</fullName>
    </submittedName>
</protein>
<accession>A0A6G1EG77</accession>
<name>A0A6G1EG77_9ORYZ</name>
<feature type="compositionally biased region" description="Basic and acidic residues" evidence="1">
    <location>
        <begin position="1"/>
        <end position="10"/>
    </location>
</feature>
<feature type="region of interest" description="Disordered" evidence="1">
    <location>
        <begin position="1"/>
        <end position="121"/>
    </location>
</feature>
<dbReference type="EMBL" id="SPHZ02000003">
    <property type="protein sequence ID" value="KAF0923424.1"/>
    <property type="molecule type" value="Genomic_DNA"/>
</dbReference>
<sequence length="121" mass="12981">MVGKTSHDRGSAGSQSDEVRIVSEDKPAGFDLDQAESTIAPALGGIDPLLSADFSHPEPIQNDDSDNHFRMSPQDSKFGNDSNDETDKSKAKDNYEKNDGAADPAFLGTGDAEKNLLIKRT</sequence>
<dbReference type="OrthoDB" id="1908091at2759"/>
<organism evidence="2 3">
    <name type="scientific">Oryza meyeriana var. granulata</name>
    <dbReference type="NCBI Taxonomy" id="110450"/>
    <lineage>
        <taxon>Eukaryota</taxon>
        <taxon>Viridiplantae</taxon>
        <taxon>Streptophyta</taxon>
        <taxon>Embryophyta</taxon>
        <taxon>Tracheophyta</taxon>
        <taxon>Spermatophyta</taxon>
        <taxon>Magnoliopsida</taxon>
        <taxon>Liliopsida</taxon>
        <taxon>Poales</taxon>
        <taxon>Poaceae</taxon>
        <taxon>BOP clade</taxon>
        <taxon>Oryzoideae</taxon>
        <taxon>Oryzeae</taxon>
        <taxon>Oryzinae</taxon>
        <taxon>Oryza</taxon>
        <taxon>Oryza meyeriana</taxon>
    </lineage>
</organism>
<evidence type="ECO:0000313" key="3">
    <source>
        <dbReference type="Proteomes" id="UP000479710"/>
    </source>
</evidence>
<reference evidence="2 3" key="1">
    <citation type="submission" date="2019-11" db="EMBL/GenBank/DDBJ databases">
        <title>Whole genome sequence of Oryza granulata.</title>
        <authorList>
            <person name="Li W."/>
        </authorList>
    </citation>
    <scope>NUCLEOTIDE SEQUENCE [LARGE SCALE GENOMIC DNA]</scope>
    <source>
        <strain evidence="3">cv. Menghai</strain>
        <tissue evidence="2">Leaf</tissue>
    </source>
</reference>
<proteinExistence type="predicted"/>
<feature type="compositionally biased region" description="Basic and acidic residues" evidence="1">
    <location>
        <begin position="111"/>
        <end position="121"/>
    </location>
</feature>
<evidence type="ECO:0000256" key="1">
    <source>
        <dbReference type="SAM" id="MobiDB-lite"/>
    </source>
</evidence>
<evidence type="ECO:0000313" key="2">
    <source>
        <dbReference type="EMBL" id="KAF0923424.1"/>
    </source>
</evidence>
<dbReference type="AlphaFoldDB" id="A0A6G1EG77"/>